<feature type="region of interest" description="Disordered" evidence="1">
    <location>
        <begin position="1"/>
        <end position="56"/>
    </location>
</feature>
<dbReference type="EMBL" id="CP012159">
    <property type="protein sequence ID" value="AKT36140.1"/>
    <property type="molecule type" value="Genomic_DNA"/>
</dbReference>
<evidence type="ECO:0000256" key="1">
    <source>
        <dbReference type="SAM" id="MobiDB-lite"/>
    </source>
</evidence>
<gene>
    <name evidence="3" type="ORF">CMC5_002530</name>
</gene>
<feature type="compositionally biased region" description="Basic and acidic residues" evidence="1">
    <location>
        <begin position="32"/>
        <end position="50"/>
    </location>
</feature>
<dbReference type="Proteomes" id="UP000067626">
    <property type="component" value="Chromosome"/>
</dbReference>
<keyword evidence="4" id="KW-1185">Reference proteome</keyword>
<keyword evidence="2" id="KW-1133">Transmembrane helix</keyword>
<dbReference type="AlphaFoldDB" id="A0A0K1E5J2"/>
<dbReference type="RefSeq" id="WP_050428706.1">
    <property type="nucleotide sequence ID" value="NZ_CP012159.1"/>
</dbReference>
<keyword evidence="2" id="KW-0812">Transmembrane</keyword>
<organism evidence="3 4">
    <name type="scientific">Chondromyces crocatus</name>
    <dbReference type="NCBI Taxonomy" id="52"/>
    <lineage>
        <taxon>Bacteria</taxon>
        <taxon>Pseudomonadati</taxon>
        <taxon>Myxococcota</taxon>
        <taxon>Polyangia</taxon>
        <taxon>Polyangiales</taxon>
        <taxon>Polyangiaceae</taxon>
        <taxon>Chondromyces</taxon>
    </lineage>
</organism>
<protein>
    <submittedName>
        <fullName evidence="3">Uncharacterized protein</fullName>
    </submittedName>
</protein>
<dbReference type="OrthoDB" id="5522751at2"/>
<sequence>MSAADEPERARGGEGEGERDAPSSDAPAARAPTDEVQARDEREAAERKVDDEEDPFLDEVDVRELLRGALQPPAAPSRDMLRGVQRRIRTRSRGKFYADGWSTARSPRSLYLSTSIFMLVLIAFVLIVLVPWGSSALP</sequence>
<dbReference type="KEGG" id="ccro:CMC5_002530"/>
<feature type="compositionally biased region" description="Basic and acidic residues" evidence="1">
    <location>
        <begin position="1"/>
        <end position="22"/>
    </location>
</feature>
<name>A0A0K1E5J2_CHOCO</name>
<evidence type="ECO:0000256" key="2">
    <source>
        <dbReference type="SAM" id="Phobius"/>
    </source>
</evidence>
<evidence type="ECO:0000313" key="3">
    <source>
        <dbReference type="EMBL" id="AKT36140.1"/>
    </source>
</evidence>
<accession>A0A0K1E5J2</accession>
<evidence type="ECO:0000313" key="4">
    <source>
        <dbReference type="Proteomes" id="UP000067626"/>
    </source>
</evidence>
<feature type="transmembrane region" description="Helical" evidence="2">
    <location>
        <begin position="110"/>
        <end position="132"/>
    </location>
</feature>
<keyword evidence="2" id="KW-0472">Membrane</keyword>
<proteinExistence type="predicted"/>
<reference evidence="3 4" key="1">
    <citation type="submission" date="2015-07" db="EMBL/GenBank/DDBJ databases">
        <title>Genome analysis of myxobacterium Chondromyces crocatus Cm c5 reveals a high potential for natural compound synthesis and the genetic basis for the loss of fruiting body formation.</title>
        <authorList>
            <person name="Zaburannyi N."/>
            <person name="Bunk B."/>
            <person name="Maier J."/>
            <person name="Overmann J."/>
            <person name="Mueller R."/>
        </authorList>
    </citation>
    <scope>NUCLEOTIDE SEQUENCE [LARGE SCALE GENOMIC DNA]</scope>
    <source>
        <strain evidence="3 4">Cm c5</strain>
    </source>
</reference>